<dbReference type="InterPro" id="IPR013196">
    <property type="entry name" value="HTH_11"/>
</dbReference>
<dbReference type="InterPro" id="IPR002178">
    <property type="entry name" value="PTS_EIIA_type-2_dom"/>
</dbReference>
<dbReference type="Gene3D" id="1.10.10.10">
    <property type="entry name" value="Winged helix-like DNA-binding domain superfamily/Winged helix DNA-binding domain"/>
    <property type="match status" value="2"/>
</dbReference>
<sequence length="691" mass="78463">MIELLLSLHDAITIRQLANELDVSERTVHRDLKNAEEIFRQHDLSIHKKAGVGISIVGELENKQQLKLAILQLEHTDYTPEERQAMILTTLLEANEPLKLYALANELHVTIATVSNDLDILQPLLEKYELQLVRKRGYGVKMEGDETNKRSAISYLISKHVDESEVITLLRKNIEKQSQDQTDTISNRLLGLVDRTKLTIIEQTIDQMRQKLPYELADSAYVGLVVHLALALERLQKGETIQFDEAYLRELEDSAEYTIAKEILNELEKIFNIPIPNDETGYITMHLLGAKLRYDHDYLLEESSLDIAFKAKELIEFVSKHTDQSFMAEGHILNDLVAHLKPAIYRLQQGMNIKNPLVDEIEKDYPQLFNLIETGVRHVFPALTFPKEETAYLVLHFASALLKVEDNVSLKALVVCSSGIGTSKMLATKISQHFTEVDSVENHSLFALDKINPSDYDLIVSTVPIKHIRKEYILASPMLTKTDIHHINRKIRQLKLSLNITTEMKKTKPATSKQDVQKRLYLMQQYSNQVVPILNGFYLQPVSGVEHVETVLQTICDQLKERQVVNNSKKVVAKLLKRMEMGGLGIPDSSLALIHTRSDEVIKPSFSIHPLHPSIQVDGMDGNPVVMENLLLMISPENIEEVGLEVLSFISGLLIKDGESKNLFQSQDQEAISTYLAQQLHEFITEKIDSE</sequence>
<dbReference type="PROSITE" id="PS51099">
    <property type="entry name" value="PTS_EIIB_TYPE_2"/>
    <property type="match status" value="1"/>
</dbReference>
<dbReference type="SUPFAM" id="SSF46785">
    <property type="entry name" value="Winged helix' DNA-binding domain"/>
    <property type="match status" value="1"/>
</dbReference>
<dbReference type="Gene3D" id="1.10.1790.10">
    <property type="entry name" value="PRD domain"/>
    <property type="match status" value="2"/>
</dbReference>
<feature type="domain" description="PTS EIIB type-2" evidence="6">
    <location>
        <begin position="410"/>
        <end position="499"/>
    </location>
</feature>
<dbReference type="InterPro" id="IPR011608">
    <property type="entry name" value="PRD"/>
</dbReference>
<dbReference type="InterPro" id="IPR036388">
    <property type="entry name" value="WH-like_DNA-bd_sf"/>
</dbReference>
<dbReference type="AlphaFoldDB" id="A0A1M7L7Z7"/>
<evidence type="ECO:0000259" key="6">
    <source>
        <dbReference type="PROSITE" id="PS51099"/>
    </source>
</evidence>
<keyword evidence="9" id="KW-1185">Reference proteome</keyword>
<dbReference type="InterPro" id="IPR003501">
    <property type="entry name" value="PTS_EIIB_2/3"/>
</dbReference>
<dbReference type="PANTHER" id="PTHR30185:SF18">
    <property type="entry name" value="TRANSCRIPTIONAL REGULATOR MTLR"/>
    <property type="match status" value="1"/>
</dbReference>
<dbReference type="Gene3D" id="3.40.930.10">
    <property type="entry name" value="Mannitol-specific EII, Chain A"/>
    <property type="match status" value="1"/>
</dbReference>
<dbReference type="SUPFAM" id="SSF52794">
    <property type="entry name" value="PTS system IIB component-like"/>
    <property type="match status" value="1"/>
</dbReference>
<dbReference type="Pfam" id="PF00874">
    <property type="entry name" value="PRD"/>
    <property type="match status" value="2"/>
</dbReference>
<dbReference type="GO" id="GO:0009401">
    <property type="term" value="P:phosphoenolpyruvate-dependent sugar phosphotransferase system"/>
    <property type="evidence" value="ECO:0007669"/>
    <property type="project" value="InterPro"/>
</dbReference>
<dbReference type="InterPro" id="IPR036634">
    <property type="entry name" value="PRD_sf"/>
</dbReference>
<dbReference type="Pfam" id="PF00359">
    <property type="entry name" value="PTS_EIIA_2"/>
    <property type="match status" value="1"/>
</dbReference>
<dbReference type="SUPFAM" id="SSF55804">
    <property type="entry name" value="Phoshotransferase/anion transport protein"/>
    <property type="match status" value="1"/>
</dbReference>
<evidence type="ECO:0000256" key="3">
    <source>
        <dbReference type="ARBA" id="ARBA00023015"/>
    </source>
</evidence>
<feature type="domain" description="PRD" evidence="7">
    <location>
        <begin position="302"/>
        <end position="407"/>
    </location>
</feature>
<dbReference type="CDD" id="cd05568">
    <property type="entry name" value="PTS_IIB_bgl_like"/>
    <property type="match status" value="1"/>
</dbReference>
<dbReference type="EMBL" id="FRCZ01000001">
    <property type="protein sequence ID" value="SHM74137.1"/>
    <property type="molecule type" value="Genomic_DNA"/>
</dbReference>
<feature type="domain" description="PTS EIIA type-2" evidence="5">
    <location>
        <begin position="532"/>
        <end position="679"/>
    </location>
</feature>
<dbReference type="PROSITE" id="PS51372">
    <property type="entry name" value="PRD_2"/>
    <property type="match status" value="2"/>
</dbReference>
<dbReference type="InterPro" id="IPR016152">
    <property type="entry name" value="PTrfase/Anion_transptr"/>
</dbReference>
<accession>A0A1M7L7Z7</accession>
<dbReference type="PANTHER" id="PTHR30185">
    <property type="entry name" value="CRYPTIC BETA-GLUCOSIDE BGL OPERON ANTITERMINATOR"/>
    <property type="match status" value="1"/>
</dbReference>
<feature type="domain" description="PRD" evidence="7">
    <location>
        <begin position="192"/>
        <end position="297"/>
    </location>
</feature>
<dbReference type="RefSeq" id="WP_170862636.1">
    <property type="nucleotide sequence ID" value="NZ_FRCZ01000001.1"/>
</dbReference>
<keyword evidence="4" id="KW-0804">Transcription</keyword>
<keyword evidence="1" id="KW-0808">Transferase</keyword>
<dbReference type="GO" id="GO:0006355">
    <property type="term" value="P:regulation of DNA-templated transcription"/>
    <property type="evidence" value="ECO:0007669"/>
    <property type="project" value="InterPro"/>
</dbReference>
<dbReference type="Gene3D" id="3.40.50.2300">
    <property type="match status" value="1"/>
</dbReference>
<evidence type="ECO:0000313" key="8">
    <source>
        <dbReference type="EMBL" id="SHM74137.1"/>
    </source>
</evidence>
<dbReference type="SUPFAM" id="SSF63520">
    <property type="entry name" value="PTS-regulatory domain, PRD"/>
    <property type="match status" value="2"/>
</dbReference>
<evidence type="ECO:0000256" key="4">
    <source>
        <dbReference type="ARBA" id="ARBA00023163"/>
    </source>
</evidence>
<dbReference type="InterPro" id="IPR036095">
    <property type="entry name" value="PTS_EIIB-like_sf"/>
</dbReference>
<evidence type="ECO:0000256" key="2">
    <source>
        <dbReference type="ARBA" id="ARBA00022737"/>
    </source>
</evidence>
<name>A0A1M7L7Z7_9BACI</name>
<gene>
    <name evidence="8" type="ORF">SAMN05216179_0977</name>
</gene>
<keyword evidence="2" id="KW-0677">Repeat</keyword>
<evidence type="ECO:0000256" key="1">
    <source>
        <dbReference type="ARBA" id="ARBA00022679"/>
    </source>
</evidence>
<evidence type="ECO:0000259" key="5">
    <source>
        <dbReference type="PROSITE" id="PS51094"/>
    </source>
</evidence>
<dbReference type="InterPro" id="IPR050661">
    <property type="entry name" value="BglG_antiterminators"/>
</dbReference>
<keyword evidence="3" id="KW-0805">Transcription regulation</keyword>
<dbReference type="GO" id="GO:0008982">
    <property type="term" value="F:protein-N(PI)-phosphohistidine-sugar phosphotransferase activity"/>
    <property type="evidence" value="ECO:0007669"/>
    <property type="project" value="InterPro"/>
</dbReference>
<dbReference type="InterPro" id="IPR036390">
    <property type="entry name" value="WH_DNA-bd_sf"/>
</dbReference>
<dbReference type="Pfam" id="PF08279">
    <property type="entry name" value="HTH_11"/>
    <property type="match status" value="2"/>
</dbReference>
<dbReference type="STRING" id="1027249.SAMN05216179_0977"/>
<proteinExistence type="predicted"/>
<evidence type="ECO:0000259" key="7">
    <source>
        <dbReference type="PROSITE" id="PS51372"/>
    </source>
</evidence>
<protein>
    <submittedName>
        <fullName evidence="8">Transcriptional antiterminator, BglG family</fullName>
    </submittedName>
</protein>
<organism evidence="8 9">
    <name type="scientific">Gracilibacillus kekensis</name>
    <dbReference type="NCBI Taxonomy" id="1027249"/>
    <lineage>
        <taxon>Bacteria</taxon>
        <taxon>Bacillati</taxon>
        <taxon>Bacillota</taxon>
        <taxon>Bacilli</taxon>
        <taxon>Bacillales</taxon>
        <taxon>Bacillaceae</taxon>
        <taxon>Gracilibacillus</taxon>
    </lineage>
</organism>
<dbReference type="Proteomes" id="UP000184184">
    <property type="component" value="Unassembled WGS sequence"/>
</dbReference>
<dbReference type="InterPro" id="IPR013011">
    <property type="entry name" value="PTS_EIIB_2"/>
</dbReference>
<dbReference type="Pfam" id="PF02302">
    <property type="entry name" value="PTS_IIB"/>
    <property type="match status" value="1"/>
</dbReference>
<evidence type="ECO:0000313" key="9">
    <source>
        <dbReference type="Proteomes" id="UP000184184"/>
    </source>
</evidence>
<dbReference type="PROSITE" id="PS51094">
    <property type="entry name" value="PTS_EIIA_TYPE_2"/>
    <property type="match status" value="1"/>
</dbReference>
<reference evidence="8 9" key="1">
    <citation type="submission" date="2016-11" db="EMBL/GenBank/DDBJ databases">
        <authorList>
            <person name="Jaros S."/>
            <person name="Januszkiewicz K."/>
            <person name="Wedrychowicz H."/>
        </authorList>
    </citation>
    <scope>NUCLEOTIDE SEQUENCE [LARGE SCALE GENOMIC DNA]</scope>
    <source>
        <strain evidence="8 9">CGMCC 1.10681</strain>
    </source>
</reference>